<proteinExistence type="predicted"/>
<evidence type="ECO:0000313" key="1">
    <source>
        <dbReference type="EMBL" id="JAH91830.1"/>
    </source>
</evidence>
<reference evidence="1" key="2">
    <citation type="journal article" date="2015" name="Fish Shellfish Immunol.">
        <title>Early steps in the European eel (Anguilla anguilla)-Vibrio vulnificus interaction in the gills: Role of the RtxA13 toxin.</title>
        <authorList>
            <person name="Callol A."/>
            <person name="Pajuelo D."/>
            <person name="Ebbesson L."/>
            <person name="Teles M."/>
            <person name="MacKenzie S."/>
            <person name="Amaro C."/>
        </authorList>
    </citation>
    <scope>NUCLEOTIDE SEQUENCE</scope>
</reference>
<accession>A0A0E9WQK5</accession>
<dbReference type="AlphaFoldDB" id="A0A0E9WQK5"/>
<organism evidence="1">
    <name type="scientific">Anguilla anguilla</name>
    <name type="common">European freshwater eel</name>
    <name type="synonym">Muraena anguilla</name>
    <dbReference type="NCBI Taxonomy" id="7936"/>
    <lineage>
        <taxon>Eukaryota</taxon>
        <taxon>Metazoa</taxon>
        <taxon>Chordata</taxon>
        <taxon>Craniata</taxon>
        <taxon>Vertebrata</taxon>
        <taxon>Euteleostomi</taxon>
        <taxon>Actinopterygii</taxon>
        <taxon>Neopterygii</taxon>
        <taxon>Teleostei</taxon>
        <taxon>Anguilliformes</taxon>
        <taxon>Anguillidae</taxon>
        <taxon>Anguilla</taxon>
    </lineage>
</organism>
<protein>
    <submittedName>
        <fullName evidence="1">Uncharacterized protein</fullName>
    </submittedName>
</protein>
<sequence length="111" mass="13171">MPSKETSKVRFSFLSPHRLCFLCFVDKTTTMNEESEIHHYFTNSSVEINGVPFHTLRQMTFRMGPWCERACNLCDPPPPYPKNNFIPDRLWPLKLQGHHRERLSENQKFCN</sequence>
<reference evidence="1" key="1">
    <citation type="submission" date="2014-11" db="EMBL/GenBank/DDBJ databases">
        <authorList>
            <person name="Amaro Gonzalez C."/>
        </authorList>
    </citation>
    <scope>NUCLEOTIDE SEQUENCE</scope>
</reference>
<name>A0A0E9WQK5_ANGAN</name>
<dbReference type="EMBL" id="GBXM01016747">
    <property type="protein sequence ID" value="JAH91830.1"/>
    <property type="molecule type" value="Transcribed_RNA"/>
</dbReference>